<gene>
    <name evidence="2" type="ORF">M408DRAFT_329550</name>
</gene>
<keyword evidence="1" id="KW-0812">Transmembrane</keyword>
<proteinExistence type="predicted"/>
<reference evidence="3" key="2">
    <citation type="submission" date="2015-01" db="EMBL/GenBank/DDBJ databases">
        <title>Evolutionary Origins and Diversification of the Mycorrhizal Mutualists.</title>
        <authorList>
            <consortium name="DOE Joint Genome Institute"/>
            <consortium name="Mycorrhizal Genomics Consortium"/>
            <person name="Kohler A."/>
            <person name="Kuo A."/>
            <person name="Nagy L.G."/>
            <person name="Floudas D."/>
            <person name="Copeland A."/>
            <person name="Barry K.W."/>
            <person name="Cichocki N."/>
            <person name="Veneault-Fourrey C."/>
            <person name="LaButti K."/>
            <person name="Lindquist E.A."/>
            <person name="Lipzen A."/>
            <person name="Lundell T."/>
            <person name="Morin E."/>
            <person name="Murat C."/>
            <person name="Riley R."/>
            <person name="Ohm R."/>
            <person name="Sun H."/>
            <person name="Tunlid A."/>
            <person name="Henrissat B."/>
            <person name="Grigoriev I.V."/>
            <person name="Hibbett D.S."/>
            <person name="Martin F."/>
        </authorList>
    </citation>
    <scope>NUCLEOTIDE SEQUENCE [LARGE SCALE GENOMIC DNA]</scope>
    <source>
        <strain evidence="3">MAFF 305830</strain>
    </source>
</reference>
<dbReference type="AlphaFoldDB" id="A0A0C2XGD6"/>
<feature type="transmembrane region" description="Helical" evidence="1">
    <location>
        <begin position="92"/>
        <end position="111"/>
    </location>
</feature>
<protein>
    <submittedName>
        <fullName evidence="2">Uncharacterized protein</fullName>
    </submittedName>
</protein>
<dbReference type="Proteomes" id="UP000054097">
    <property type="component" value="Unassembled WGS sequence"/>
</dbReference>
<evidence type="ECO:0000313" key="2">
    <source>
        <dbReference type="EMBL" id="KIM28172.1"/>
    </source>
</evidence>
<accession>A0A0C2XGD6</accession>
<keyword evidence="1" id="KW-1133">Transmembrane helix</keyword>
<feature type="transmembrane region" description="Helical" evidence="1">
    <location>
        <begin position="31"/>
        <end position="51"/>
    </location>
</feature>
<dbReference type="HOGENOM" id="CLU_059220_0_0_1"/>
<dbReference type="EMBL" id="KN824294">
    <property type="protein sequence ID" value="KIM28172.1"/>
    <property type="molecule type" value="Genomic_DNA"/>
</dbReference>
<evidence type="ECO:0000313" key="3">
    <source>
        <dbReference type="Proteomes" id="UP000054097"/>
    </source>
</evidence>
<evidence type="ECO:0000256" key="1">
    <source>
        <dbReference type="SAM" id="Phobius"/>
    </source>
</evidence>
<feature type="transmembrane region" description="Helical" evidence="1">
    <location>
        <begin position="139"/>
        <end position="157"/>
    </location>
</feature>
<keyword evidence="1" id="KW-0472">Membrane</keyword>
<name>A0A0C2XGD6_SERVB</name>
<keyword evidence="3" id="KW-1185">Reference proteome</keyword>
<organism evidence="2 3">
    <name type="scientific">Serendipita vermifera MAFF 305830</name>
    <dbReference type="NCBI Taxonomy" id="933852"/>
    <lineage>
        <taxon>Eukaryota</taxon>
        <taxon>Fungi</taxon>
        <taxon>Dikarya</taxon>
        <taxon>Basidiomycota</taxon>
        <taxon>Agaricomycotina</taxon>
        <taxon>Agaricomycetes</taxon>
        <taxon>Sebacinales</taxon>
        <taxon>Serendipitaceae</taxon>
        <taxon>Serendipita</taxon>
    </lineage>
</organism>
<sequence length="267" mass="31024">MTIATFLWYLKNFRRPFNPAFERYIQNLADFLAQASLFPGITLLVAGLSQWKTITHFHLWVSVVLADLCTSGRVVVLLNLFYGAHRVTKIQAALAALFQGLFLASLGILIYRLSNWTNEPGQCFTFHYNGKQSYDERNFIRLWVIIQLAVWGYWHLICPWQVYLARHQLEKVPKIVRFWFSFVFYVILDLFLWIWQLYLIAQGMVGNKDRIIGSEWEMGFGQVASLAALVAVIYAIVLSYQDYLLKRKGSPDTPDMKKDMEMAFVAL</sequence>
<feature type="transmembrane region" description="Helical" evidence="1">
    <location>
        <begin position="57"/>
        <end position="80"/>
    </location>
</feature>
<feature type="transmembrane region" description="Helical" evidence="1">
    <location>
        <begin position="178"/>
        <end position="200"/>
    </location>
</feature>
<reference evidence="2 3" key="1">
    <citation type="submission" date="2014-04" db="EMBL/GenBank/DDBJ databases">
        <authorList>
            <consortium name="DOE Joint Genome Institute"/>
            <person name="Kuo A."/>
            <person name="Zuccaro A."/>
            <person name="Kohler A."/>
            <person name="Nagy L.G."/>
            <person name="Floudas D."/>
            <person name="Copeland A."/>
            <person name="Barry K.W."/>
            <person name="Cichocki N."/>
            <person name="Veneault-Fourrey C."/>
            <person name="LaButti K."/>
            <person name="Lindquist E.A."/>
            <person name="Lipzen A."/>
            <person name="Lundell T."/>
            <person name="Morin E."/>
            <person name="Murat C."/>
            <person name="Sun H."/>
            <person name="Tunlid A."/>
            <person name="Henrissat B."/>
            <person name="Grigoriev I.V."/>
            <person name="Hibbett D.S."/>
            <person name="Martin F."/>
            <person name="Nordberg H.P."/>
            <person name="Cantor M.N."/>
            <person name="Hua S.X."/>
        </authorList>
    </citation>
    <scope>NUCLEOTIDE SEQUENCE [LARGE SCALE GENOMIC DNA]</scope>
    <source>
        <strain evidence="2 3">MAFF 305830</strain>
    </source>
</reference>
<feature type="transmembrane region" description="Helical" evidence="1">
    <location>
        <begin position="220"/>
        <end position="240"/>
    </location>
</feature>